<accession>A0A3P7DUG7</accession>
<dbReference type="Proteomes" id="UP000270924">
    <property type="component" value="Unassembled WGS sequence"/>
</dbReference>
<organism evidence="2 3">
    <name type="scientific">Wuchereria bancrofti</name>
    <dbReference type="NCBI Taxonomy" id="6293"/>
    <lineage>
        <taxon>Eukaryota</taxon>
        <taxon>Metazoa</taxon>
        <taxon>Ecdysozoa</taxon>
        <taxon>Nematoda</taxon>
        <taxon>Chromadorea</taxon>
        <taxon>Rhabditida</taxon>
        <taxon>Spirurina</taxon>
        <taxon>Spiruromorpha</taxon>
        <taxon>Filarioidea</taxon>
        <taxon>Onchocercidae</taxon>
        <taxon>Wuchereria</taxon>
    </lineage>
</organism>
<evidence type="ECO:0000256" key="1">
    <source>
        <dbReference type="SAM" id="MobiDB-lite"/>
    </source>
</evidence>
<protein>
    <submittedName>
        <fullName evidence="2">Uncharacterized protein</fullName>
    </submittedName>
</protein>
<keyword evidence="3" id="KW-1185">Reference proteome</keyword>
<proteinExistence type="predicted"/>
<dbReference type="AlphaFoldDB" id="A0A3P7DUG7"/>
<dbReference type="EMBL" id="UYWW01004700">
    <property type="protein sequence ID" value="VDM13681.1"/>
    <property type="molecule type" value="Genomic_DNA"/>
</dbReference>
<reference evidence="2 3" key="1">
    <citation type="submission" date="2018-11" db="EMBL/GenBank/DDBJ databases">
        <authorList>
            <consortium name="Pathogen Informatics"/>
        </authorList>
    </citation>
    <scope>NUCLEOTIDE SEQUENCE [LARGE SCALE GENOMIC DNA]</scope>
</reference>
<dbReference type="InParanoid" id="A0A3P7DUG7"/>
<gene>
    <name evidence="2" type="ORF">WBA_LOCUS7067</name>
</gene>
<evidence type="ECO:0000313" key="3">
    <source>
        <dbReference type="Proteomes" id="UP000270924"/>
    </source>
</evidence>
<evidence type="ECO:0000313" key="2">
    <source>
        <dbReference type="EMBL" id="VDM13681.1"/>
    </source>
</evidence>
<name>A0A3P7DUG7_WUCBA</name>
<feature type="region of interest" description="Disordered" evidence="1">
    <location>
        <begin position="151"/>
        <end position="170"/>
    </location>
</feature>
<sequence>MGYIEQTFMIANAVDRIFYEDVSDKIDPSVEIIGSNHPGGSQRALGKSFGTGFRSASGTQSSVCSRRSMQNSGGNFRSRLGSYADVLRTVVMQQIIDSGGSLNGLELEEIEDDIYDDEMQDEGNEDDCDEEYANGLSVEALAQAAAALHKQSSGGSTGLSGELKFNWKQA</sequence>